<name>A0A832DIA4_9BACT</name>
<keyword evidence="3 5" id="KW-0418">Kinase</keyword>
<organism evidence="5">
    <name type="scientific">Ignavibacterium album</name>
    <dbReference type="NCBI Taxonomy" id="591197"/>
    <lineage>
        <taxon>Bacteria</taxon>
        <taxon>Pseudomonadati</taxon>
        <taxon>Ignavibacteriota</taxon>
        <taxon>Ignavibacteria</taxon>
        <taxon>Ignavibacteriales</taxon>
        <taxon>Ignavibacteriaceae</taxon>
        <taxon>Ignavibacterium</taxon>
    </lineage>
</organism>
<accession>A0A832DIA4</accession>
<evidence type="ECO:0000313" key="5">
    <source>
        <dbReference type="EMBL" id="HGT47912.1"/>
    </source>
</evidence>
<dbReference type="EMBL" id="DSVI01000008">
    <property type="protein sequence ID" value="HGT47912.1"/>
    <property type="molecule type" value="Genomic_DNA"/>
</dbReference>
<dbReference type="PANTHER" id="PTHR43085">
    <property type="entry name" value="HEXOKINASE FAMILY MEMBER"/>
    <property type="match status" value="1"/>
</dbReference>
<dbReference type="InterPro" id="IPR029056">
    <property type="entry name" value="Ribokinase-like"/>
</dbReference>
<keyword evidence="2" id="KW-0808">Transferase</keyword>
<reference evidence="5" key="1">
    <citation type="journal article" date="2020" name="mSystems">
        <title>Genome- and Community-Level Interaction Insights into Carbon Utilization and Element Cycling Functions of Hydrothermarchaeota in Hydrothermal Sediment.</title>
        <authorList>
            <person name="Zhou Z."/>
            <person name="Liu Y."/>
            <person name="Xu W."/>
            <person name="Pan J."/>
            <person name="Luo Z.H."/>
            <person name="Li M."/>
        </authorList>
    </citation>
    <scope>NUCLEOTIDE SEQUENCE [LARGE SCALE GENOMIC DNA]</scope>
    <source>
        <strain evidence="5">SpSt-500</strain>
    </source>
</reference>
<gene>
    <name evidence="5" type="ORF">ENS56_07745</name>
</gene>
<dbReference type="Pfam" id="PF00294">
    <property type="entry name" value="PfkB"/>
    <property type="match status" value="1"/>
</dbReference>
<evidence type="ECO:0000256" key="2">
    <source>
        <dbReference type="ARBA" id="ARBA00022679"/>
    </source>
</evidence>
<dbReference type="InterPro" id="IPR050306">
    <property type="entry name" value="PfkB_Carbo_kinase"/>
</dbReference>
<proteinExistence type="inferred from homology"/>
<comment type="similarity">
    <text evidence="1">Belongs to the carbohydrate kinase PfkB family.</text>
</comment>
<comment type="caution">
    <text evidence="5">The sequence shown here is derived from an EMBL/GenBank/DDBJ whole genome shotgun (WGS) entry which is preliminary data.</text>
</comment>
<sequence>MLTASLPLFDLILSERIMKILLIGHSVFDTILRNDMTINSPGGIFYSARQIKLLCSDDDELFLLTQTDNNTKEYFLPVYSKFNCDFIEEVDAIPAVKLIVDDKNERREIYSNRTSKLSIDKIDFSKFDAILINMITGNDINQDDLKFIRSKTSAIILFDVHTLSRPMDENGERIFTVIENFSEWAKNIDILQSNQNEFNTLGKFDSEYDRARYLLQQGVKIILLTKGDLGAKIFYWKDDEMMSYFISANIIVNPNTVGCGDIFGASFFYNYIRNRNVYQSLSFAINKTEDFLKEKVG</sequence>
<dbReference type="InterPro" id="IPR011611">
    <property type="entry name" value="PfkB_dom"/>
</dbReference>
<evidence type="ECO:0000256" key="3">
    <source>
        <dbReference type="ARBA" id="ARBA00022777"/>
    </source>
</evidence>
<evidence type="ECO:0000259" key="4">
    <source>
        <dbReference type="Pfam" id="PF00294"/>
    </source>
</evidence>
<dbReference type="PANTHER" id="PTHR43085:SF57">
    <property type="entry name" value="CARBOHYDRATE KINASE PFKB DOMAIN-CONTAINING PROTEIN"/>
    <property type="match status" value="1"/>
</dbReference>
<dbReference type="AlphaFoldDB" id="A0A832DIA4"/>
<evidence type="ECO:0000256" key="1">
    <source>
        <dbReference type="ARBA" id="ARBA00010688"/>
    </source>
</evidence>
<feature type="domain" description="Carbohydrate kinase PfkB" evidence="4">
    <location>
        <begin position="84"/>
        <end position="284"/>
    </location>
</feature>
<dbReference type="GO" id="GO:0016301">
    <property type="term" value="F:kinase activity"/>
    <property type="evidence" value="ECO:0007669"/>
    <property type="project" value="UniProtKB-KW"/>
</dbReference>
<protein>
    <submittedName>
        <fullName evidence="5">Carbohydrate kinase family protein</fullName>
    </submittedName>
</protein>
<dbReference type="SUPFAM" id="SSF53613">
    <property type="entry name" value="Ribokinase-like"/>
    <property type="match status" value="1"/>
</dbReference>
<dbReference type="Gene3D" id="3.40.1190.20">
    <property type="match status" value="1"/>
</dbReference>